<evidence type="ECO:0000256" key="3">
    <source>
        <dbReference type="ARBA" id="ARBA00022598"/>
    </source>
</evidence>
<dbReference type="InterPro" id="IPR006426">
    <property type="entry name" value="Asn_synth_AEB"/>
</dbReference>
<comment type="pathway">
    <text evidence="9">Amino-acid biosynthesis.</text>
</comment>
<feature type="site" description="Important for beta-aspartyl-AMP intermediate formation" evidence="11">
    <location>
        <position position="316"/>
    </location>
</feature>
<accession>A0A101E616</accession>
<dbReference type="PANTHER" id="PTHR11772:SF2">
    <property type="entry name" value="ASPARAGINE SYNTHETASE [GLUTAMINE-HYDROLYZING]"/>
    <property type="match status" value="1"/>
</dbReference>
<evidence type="ECO:0000256" key="4">
    <source>
        <dbReference type="ARBA" id="ARBA00022605"/>
    </source>
</evidence>
<dbReference type="InterPro" id="IPR017932">
    <property type="entry name" value="GATase_2_dom"/>
</dbReference>
<dbReference type="EMBL" id="SLWU01000009">
    <property type="protein sequence ID" value="TCO66830.1"/>
    <property type="molecule type" value="Genomic_DNA"/>
</dbReference>
<dbReference type="InterPro" id="IPR033738">
    <property type="entry name" value="AsnB_N"/>
</dbReference>
<feature type="domain" description="Glutamine amidotransferase type-2" evidence="12">
    <location>
        <begin position="2"/>
        <end position="172"/>
    </location>
</feature>
<keyword evidence="7" id="KW-0061">Asparagine biosynthesis</keyword>
<dbReference type="Gene3D" id="3.60.20.10">
    <property type="entry name" value="Glutamine Phosphoribosylpyrophosphate, subunit 1, domain 1"/>
    <property type="match status" value="1"/>
</dbReference>
<reference evidence="14 16" key="2">
    <citation type="submission" date="2019-03" db="EMBL/GenBank/DDBJ databases">
        <title>Genomic Encyclopedia of Type Strains, Phase IV (KMG-IV): sequencing the most valuable type-strain genomes for metagenomic binning, comparative biology and taxonomic classification.</title>
        <authorList>
            <person name="Goeker M."/>
        </authorList>
    </citation>
    <scope>NUCLEOTIDE SEQUENCE [LARGE SCALE GENOMIC DNA]</scope>
    <source>
        <strain evidence="14 16">DSM 13054</strain>
    </source>
</reference>
<keyword evidence="3" id="KW-0436">Ligase</keyword>
<name>A0A101E616_9THEO</name>
<protein>
    <recommendedName>
        <fullName evidence="2">asparagine synthase (glutamine-hydrolyzing)</fullName>
        <ecNumber evidence="2">6.3.5.4</ecNumber>
    </recommendedName>
</protein>
<evidence type="ECO:0000256" key="2">
    <source>
        <dbReference type="ARBA" id="ARBA00012737"/>
    </source>
</evidence>
<dbReference type="Proteomes" id="UP000294886">
    <property type="component" value="Unassembled WGS sequence"/>
</dbReference>
<dbReference type="InterPro" id="IPR001962">
    <property type="entry name" value="Asn_synthase"/>
</dbReference>
<evidence type="ECO:0000256" key="6">
    <source>
        <dbReference type="ARBA" id="ARBA00022840"/>
    </source>
</evidence>
<dbReference type="Proteomes" id="UP000264445">
    <property type="component" value="Unassembled WGS sequence"/>
</dbReference>
<dbReference type="PROSITE" id="PS51278">
    <property type="entry name" value="GATASE_TYPE_2"/>
    <property type="match status" value="1"/>
</dbReference>
<dbReference type="PIRSF" id="PIRSF001589">
    <property type="entry name" value="Asn_synthetase_glu-h"/>
    <property type="match status" value="1"/>
</dbReference>
<evidence type="ECO:0000313" key="14">
    <source>
        <dbReference type="EMBL" id="TCO66830.1"/>
    </source>
</evidence>
<comment type="catalytic activity">
    <reaction evidence="10">
        <text>L-aspartate + L-glutamine + ATP + H2O = L-asparagine + L-glutamate + AMP + diphosphate + H(+)</text>
        <dbReference type="Rhea" id="RHEA:12228"/>
        <dbReference type="ChEBI" id="CHEBI:15377"/>
        <dbReference type="ChEBI" id="CHEBI:15378"/>
        <dbReference type="ChEBI" id="CHEBI:29985"/>
        <dbReference type="ChEBI" id="CHEBI:29991"/>
        <dbReference type="ChEBI" id="CHEBI:30616"/>
        <dbReference type="ChEBI" id="CHEBI:33019"/>
        <dbReference type="ChEBI" id="CHEBI:58048"/>
        <dbReference type="ChEBI" id="CHEBI:58359"/>
        <dbReference type="ChEBI" id="CHEBI:456215"/>
        <dbReference type="EC" id="6.3.5.4"/>
    </reaction>
</comment>
<dbReference type="GO" id="GO:0004066">
    <property type="term" value="F:asparagine synthase (glutamine-hydrolyzing) activity"/>
    <property type="evidence" value="ECO:0007669"/>
    <property type="project" value="UniProtKB-EC"/>
</dbReference>
<comment type="caution">
    <text evidence="13">The sequence shown here is derived from an EMBL/GenBank/DDBJ whole genome shotgun (WGS) entry which is preliminary data.</text>
</comment>
<evidence type="ECO:0000256" key="8">
    <source>
        <dbReference type="ARBA" id="ARBA00022962"/>
    </source>
</evidence>
<evidence type="ECO:0000256" key="10">
    <source>
        <dbReference type="ARBA" id="ARBA00048741"/>
    </source>
</evidence>
<dbReference type="Pfam" id="PF13537">
    <property type="entry name" value="GATase_7"/>
    <property type="match status" value="1"/>
</dbReference>
<organism evidence="13 15">
    <name type="scientific">Caldanaerobacter subterraneus</name>
    <dbReference type="NCBI Taxonomy" id="911092"/>
    <lineage>
        <taxon>Bacteria</taxon>
        <taxon>Bacillati</taxon>
        <taxon>Bacillota</taxon>
        <taxon>Clostridia</taxon>
        <taxon>Thermoanaerobacterales</taxon>
        <taxon>Thermoanaerobacteraceae</taxon>
        <taxon>Caldanaerobacter</taxon>
    </lineage>
</organism>
<dbReference type="GO" id="GO:0005524">
    <property type="term" value="F:ATP binding"/>
    <property type="evidence" value="ECO:0007669"/>
    <property type="project" value="UniProtKB-KW"/>
</dbReference>
<sequence>MAGLAFIIGEKDVQKIGQMIEKIRHRGVDHSEIFIKDNASFGCCWKEGEKALFESEDGRYICLFDGEIYNADALKMELTGHEIHSLEEVLLHLYEEVGEECVKFLEGNFVFAVYDSLKNAVFVARDPLGIKPLYYGKIGNGLAFASEIKALQQITEDINEFPNGYFYNGKEFMKYFSIPQDPFEFSSAKEIVEGLRLRLEDSVKKRLTDENIGLFISGGLDSSLVAAIATKYRSNMFSFAVGVEDSPDIRNSRLVAEYLKTCHKEFIYTEKDIKEVLPKVIYHLESCDPALVRSAVANYFASKLASEYVDVVFSGEGADELFAGYHYLKNYEDPWELHKELKYITSSVHNTNSQRLDRMGMAFSLKVRVPFLDLEVLRYAFRIRPSLKIRGKDKTEKWILRKLAEDYLPSSIVWRKKEKFSIGSGTAYVLKRIAESQIKDTEYLRNRVLPNGFEIKSKEEMYYFKILKEFFNVEDFIEKMGRSRSLNDNQIYA</sequence>
<evidence type="ECO:0000256" key="11">
    <source>
        <dbReference type="PIRSR" id="PIRSR001589-3"/>
    </source>
</evidence>
<comment type="similarity">
    <text evidence="1">Belongs to the asparagine synthetase family.</text>
</comment>
<keyword evidence="6" id="KW-0067">ATP-binding</keyword>
<evidence type="ECO:0000313" key="13">
    <source>
        <dbReference type="EMBL" id="HBT50367.1"/>
    </source>
</evidence>
<dbReference type="Pfam" id="PF00733">
    <property type="entry name" value="Asn_synthase"/>
    <property type="match status" value="2"/>
</dbReference>
<dbReference type="SUPFAM" id="SSF52402">
    <property type="entry name" value="Adenine nucleotide alpha hydrolases-like"/>
    <property type="match status" value="1"/>
</dbReference>
<evidence type="ECO:0000313" key="15">
    <source>
        <dbReference type="Proteomes" id="UP000264445"/>
    </source>
</evidence>
<evidence type="ECO:0000256" key="9">
    <source>
        <dbReference type="ARBA" id="ARBA00029440"/>
    </source>
</evidence>
<keyword evidence="8" id="KW-0315">Glutamine amidotransferase</keyword>
<dbReference type="InterPro" id="IPR014729">
    <property type="entry name" value="Rossmann-like_a/b/a_fold"/>
</dbReference>
<keyword evidence="5" id="KW-0547">Nucleotide-binding</keyword>
<dbReference type="InterPro" id="IPR029055">
    <property type="entry name" value="Ntn_hydrolases_N"/>
</dbReference>
<dbReference type="Gene3D" id="3.40.50.620">
    <property type="entry name" value="HUPs"/>
    <property type="match status" value="1"/>
</dbReference>
<dbReference type="InterPro" id="IPR050795">
    <property type="entry name" value="Asn_Synthetase"/>
</dbReference>
<evidence type="ECO:0000313" key="16">
    <source>
        <dbReference type="Proteomes" id="UP000294886"/>
    </source>
</evidence>
<evidence type="ECO:0000256" key="1">
    <source>
        <dbReference type="ARBA" id="ARBA00005752"/>
    </source>
</evidence>
<dbReference type="SUPFAM" id="SSF56235">
    <property type="entry name" value="N-terminal nucleophile aminohydrolases (Ntn hydrolases)"/>
    <property type="match status" value="1"/>
</dbReference>
<dbReference type="GO" id="GO:0005829">
    <property type="term" value="C:cytosol"/>
    <property type="evidence" value="ECO:0007669"/>
    <property type="project" value="TreeGrafter"/>
</dbReference>
<dbReference type="PANTHER" id="PTHR11772">
    <property type="entry name" value="ASPARAGINE SYNTHETASE"/>
    <property type="match status" value="1"/>
</dbReference>
<dbReference type="CDD" id="cd01991">
    <property type="entry name" value="Asn_synthase_B_C"/>
    <property type="match status" value="1"/>
</dbReference>
<keyword evidence="4" id="KW-0028">Amino-acid biosynthesis</keyword>
<dbReference type="EMBL" id="DOLB01000165">
    <property type="protein sequence ID" value="HBT50367.1"/>
    <property type="molecule type" value="Genomic_DNA"/>
</dbReference>
<dbReference type="AlphaFoldDB" id="A0A101E616"/>
<dbReference type="RefSeq" id="WP_132039520.1">
    <property type="nucleotide sequence ID" value="NZ_DOLB01000165.1"/>
</dbReference>
<evidence type="ECO:0000259" key="12">
    <source>
        <dbReference type="PROSITE" id="PS51278"/>
    </source>
</evidence>
<gene>
    <name evidence="13" type="ORF">DEA61_11470</name>
    <name evidence="14" type="ORF">EV203_10936</name>
</gene>
<evidence type="ECO:0000256" key="5">
    <source>
        <dbReference type="ARBA" id="ARBA00022741"/>
    </source>
</evidence>
<reference evidence="13 15" key="1">
    <citation type="journal article" date="2018" name="Nat. Biotechnol.">
        <title>A standardized bacterial taxonomy based on genome phylogeny substantially revises the tree of life.</title>
        <authorList>
            <person name="Parks D.H."/>
            <person name="Chuvochina M."/>
            <person name="Waite D.W."/>
            <person name="Rinke C."/>
            <person name="Skarshewski A."/>
            <person name="Chaumeil P.A."/>
            <person name="Hugenholtz P."/>
        </authorList>
    </citation>
    <scope>NUCLEOTIDE SEQUENCE [LARGE SCALE GENOMIC DNA]</scope>
    <source>
        <strain evidence="13">UBA12544</strain>
    </source>
</reference>
<dbReference type="EC" id="6.3.5.4" evidence="2"/>
<evidence type="ECO:0000256" key="7">
    <source>
        <dbReference type="ARBA" id="ARBA00022888"/>
    </source>
</evidence>
<proteinExistence type="inferred from homology"/>
<dbReference type="CDD" id="cd00712">
    <property type="entry name" value="AsnB"/>
    <property type="match status" value="1"/>
</dbReference>
<dbReference type="GO" id="GO:0006529">
    <property type="term" value="P:asparagine biosynthetic process"/>
    <property type="evidence" value="ECO:0007669"/>
    <property type="project" value="UniProtKB-KW"/>
</dbReference>